<feature type="transmembrane region" description="Helical" evidence="2">
    <location>
        <begin position="48"/>
        <end position="68"/>
    </location>
</feature>
<evidence type="ECO:0000256" key="1">
    <source>
        <dbReference type="SAM" id="MobiDB-lite"/>
    </source>
</evidence>
<dbReference type="OrthoDB" id="4487429at2759"/>
<evidence type="ECO:0000313" key="4">
    <source>
        <dbReference type="Proteomes" id="UP000192596"/>
    </source>
</evidence>
<keyword evidence="2" id="KW-0812">Transmembrane</keyword>
<sequence length="214" mass="24301">MNRAQPPSRILQYNGGNWRLSEPYRWDDSRLAALNPPKHKKRLTFMRTGCLVFGYPSSGGILIMYPTLVDLQYLSLSRFEPCHSSPDVKDEDEFCSRMRRIGAGWWSSEKMWAEAEFGLREKTPKEKEKLVFGWPGDGSGVWVLRYLAPDNVPRNFGMLDFAMSMSEKVHIMRSFGAEYVEEARMAEFGISPPASNASTRGGANGPQSKDEVYT</sequence>
<feature type="compositionally biased region" description="Polar residues" evidence="1">
    <location>
        <begin position="193"/>
        <end position="207"/>
    </location>
</feature>
<dbReference type="EMBL" id="NAJO01000007">
    <property type="protein sequence ID" value="OQO11092.1"/>
    <property type="molecule type" value="Genomic_DNA"/>
</dbReference>
<dbReference type="InParanoid" id="A0A1V8TIN9"/>
<organism evidence="3 4">
    <name type="scientific">Cryoendolithus antarcticus</name>
    <dbReference type="NCBI Taxonomy" id="1507870"/>
    <lineage>
        <taxon>Eukaryota</taxon>
        <taxon>Fungi</taxon>
        <taxon>Dikarya</taxon>
        <taxon>Ascomycota</taxon>
        <taxon>Pezizomycotina</taxon>
        <taxon>Dothideomycetes</taxon>
        <taxon>Dothideomycetidae</taxon>
        <taxon>Cladosporiales</taxon>
        <taxon>Cladosporiaceae</taxon>
        <taxon>Cryoendolithus</taxon>
    </lineage>
</organism>
<keyword evidence="2" id="KW-0472">Membrane</keyword>
<name>A0A1V8TIN9_9PEZI</name>
<keyword evidence="2" id="KW-1133">Transmembrane helix</keyword>
<proteinExistence type="predicted"/>
<keyword evidence="4" id="KW-1185">Reference proteome</keyword>
<dbReference type="Proteomes" id="UP000192596">
    <property type="component" value="Unassembled WGS sequence"/>
</dbReference>
<accession>A0A1V8TIN9</accession>
<comment type="caution">
    <text evidence="3">The sequence shown here is derived from an EMBL/GenBank/DDBJ whole genome shotgun (WGS) entry which is preliminary data.</text>
</comment>
<reference evidence="4" key="1">
    <citation type="submission" date="2017-03" db="EMBL/GenBank/DDBJ databases">
        <title>Genomes of endolithic fungi from Antarctica.</title>
        <authorList>
            <person name="Coleine C."/>
            <person name="Masonjones S."/>
            <person name="Stajich J.E."/>
        </authorList>
    </citation>
    <scope>NUCLEOTIDE SEQUENCE [LARGE SCALE GENOMIC DNA]</scope>
    <source>
        <strain evidence="4">CCFEE 5527</strain>
    </source>
</reference>
<dbReference type="STRING" id="1507870.A0A1V8TIN9"/>
<protein>
    <submittedName>
        <fullName evidence="3">Uncharacterized protein</fullName>
    </submittedName>
</protein>
<evidence type="ECO:0000256" key="2">
    <source>
        <dbReference type="SAM" id="Phobius"/>
    </source>
</evidence>
<dbReference type="AlphaFoldDB" id="A0A1V8TIN9"/>
<evidence type="ECO:0000313" key="3">
    <source>
        <dbReference type="EMBL" id="OQO11092.1"/>
    </source>
</evidence>
<gene>
    <name evidence="3" type="ORF">B0A48_05347</name>
</gene>
<feature type="region of interest" description="Disordered" evidence="1">
    <location>
        <begin position="190"/>
        <end position="214"/>
    </location>
</feature>